<organism evidence="1 2">
    <name type="scientific">Chlamydomonas eustigma</name>
    <dbReference type="NCBI Taxonomy" id="1157962"/>
    <lineage>
        <taxon>Eukaryota</taxon>
        <taxon>Viridiplantae</taxon>
        <taxon>Chlorophyta</taxon>
        <taxon>core chlorophytes</taxon>
        <taxon>Chlorophyceae</taxon>
        <taxon>CS clade</taxon>
        <taxon>Chlamydomonadales</taxon>
        <taxon>Chlamydomonadaceae</taxon>
        <taxon>Chlamydomonas</taxon>
    </lineage>
</organism>
<dbReference type="AlphaFoldDB" id="A0A250WQY0"/>
<accession>A0A250WQY0</accession>
<sequence length="229" mass="25342">MPLTKNTSHLNHESITKYTWSPNLDTTRYQAQGSATYKADSFSYGDTADTPHHSEYTYSLANPKEWAGRITNKTVVHTGGGTNIAMYTHHTVTRPKFPPGSVRLGTFTLSQYLPKEDEAVKELHLVVEKVEPALTDLLKALEGYHLYSPDGWITSAGFIACCNKVKLSLLRSEFLALERSVPKDKMGRINYYHIAEVVEAVNASNVAEDHTSTAPEAVGTLRSTIKAVN</sequence>
<evidence type="ECO:0000313" key="2">
    <source>
        <dbReference type="Proteomes" id="UP000232323"/>
    </source>
</evidence>
<reference evidence="1 2" key="1">
    <citation type="submission" date="2017-08" db="EMBL/GenBank/DDBJ databases">
        <title>Acidophilic green algal genome provides insights into adaptation to an acidic environment.</title>
        <authorList>
            <person name="Hirooka S."/>
            <person name="Hirose Y."/>
            <person name="Kanesaki Y."/>
            <person name="Higuchi S."/>
            <person name="Fujiwara T."/>
            <person name="Onuma R."/>
            <person name="Era A."/>
            <person name="Ohbayashi R."/>
            <person name="Uzuka A."/>
            <person name="Nozaki H."/>
            <person name="Yoshikawa H."/>
            <person name="Miyagishima S.Y."/>
        </authorList>
    </citation>
    <scope>NUCLEOTIDE SEQUENCE [LARGE SCALE GENOMIC DNA]</scope>
    <source>
        <strain evidence="1 2">NIES-2499</strain>
    </source>
</reference>
<proteinExistence type="predicted"/>
<evidence type="ECO:0000313" key="1">
    <source>
        <dbReference type="EMBL" id="GAX72960.1"/>
    </source>
</evidence>
<keyword evidence="2" id="KW-1185">Reference proteome</keyword>
<dbReference type="Proteomes" id="UP000232323">
    <property type="component" value="Unassembled WGS sequence"/>
</dbReference>
<comment type="caution">
    <text evidence="1">The sequence shown here is derived from an EMBL/GenBank/DDBJ whole genome shotgun (WGS) entry which is preliminary data.</text>
</comment>
<dbReference type="OrthoDB" id="523154at2759"/>
<gene>
    <name evidence="1" type="ORF">CEUSTIGMA_g415.t1</name>
</gene>
<dbReference type="STRING" id="1157962.A0A250WQY0"/>
<dbReference type="EMBL" id="BEGY01000001">
    <property type="protein sequence ID" value="GAX72960.1"/>
    <property type="molecule type" value="Genomic_DNA"/>
</dbReference>
<name>A0A250WQY0_9CHLO</name>
<protein>
    <submittedName>
        <fullName evidence="1">Uncharacterized protein</fullName>
    </submittedName>
</protein>